<dbReference type="Pfam" id="PF14525">
    <property type="entry name" value="AraC_binding_2"/>
    <property type="match status" value="1"/>
</dbReference>
<gene>
    <name evidence="6" type="ORF">QRX50_34470</name>
</gene>
<dbReference type="GO" id="GO:0003700">
    <property type="term" value="F:DNA-binding transcription factor activity"/>
    <property type="evidence" value="ECO:0007669"/>
    <property type="project" value="InterPro"/>
</dbReference>
<dbReference type="PROSITE" id="PS01124">
    <property type="entry name" value="HTH_ARAC_FAMILY_2"/>
    <property type="match status" value="1"/>
</dbReference>
<keyword evidence="2" id="KW-0238">DNA-binding</keyword>
<dbReference type="InterPro" id="IPR035418">
    <property type="entry name" value="AraC-bd_2"/>
</dbReference>
<dbReference type="KEGG" id="acab:QRX50_34470"/>
<feature type="domain" description="HTH araC/xylS-type" evidence="5">
    <location>
        <begin position="208"/>
        <end position="291"/>
    </location>
</feature>
<protein>
    <submittedName>
        <fullName evidence="6">Helix-turn-helix domain-containing protein</fullName>
    </submittedName>
</protein>
<feature type="compositionally biased region" description="Low complexity" evidence="4">
    <location>
        <begin position="301"/>
        <end position="311"/>
    </location>
</feature>
<evidence type="ECO:0000313" key="6">
    <source>
        <dbReference type="EMBL" id="WIX76542.1"/>
    </source>
</evidence>
<organism evidence="6 7">
    <name type="scientific">Amycolatopsis carbonis</name>
    <dbReference type="NCBI Taxonomy" id="715471"/>
    <lineage>
        <taxon>Bacteria</taxon>
        <taxon>Bacillati</taxon>
        <taxon>Actinomycetota</taxon>
        <taxon>Actinomycetes</taxon>
        <taxon>Pseudonocardiales</taxon>
        <taxon>Pseudonocardiaceae</taxon>
        <taxon>Amycolatopsis</taxon>
    </lineage>
</organism>
<evidence type="ECO:0000259" key="5">
    <source>
        <dbReference type="PROSITE" id="PS01124"/>
    </source>
</evidence>
<dbReference type="PANTHER" id="PTHR46796">
    <property type="entry name" value="HTH-TYPE TRANSCRIPTIONAL ACTIVATOR RHAS-RELATED"/>
    <property type="match status" value="1"/>
</dbReference>
<evidence type="ECO:0000256" key="4">
    <source>
        <dbReference type="SAM" id="MobiDB-lite"/>
    </source>
</evidence>
<feature type="region of interest" description="Disordered" evidence="4">
    <location>
        <begin position="291"/>
        <end position="338"/>
    </location>
</feature>
<dbReference type="Gene3D" id="1.10.10.60">
    <property type="entry name" value="Homeodomain-like"/>
    <property type="match status" value="1"/>
</dbReference>
<dbReference type="PANTHER" id="PTHR46796:SF6">
    <property type="entry name" value="ARAC SUBFAMILY"/>
    <property type="match status" value="1"/>
</dbReference>
<dbReference type="SMART" id="SM00342">
    <property type="entry name" value="HTH_ARAC"/>
    <property type="match status" value="1"/>
</dbReference>
<sequence>MEEPSSWSTEDVAAPDAFGYWSDVICDTLVQVAARATGEAPFAGRLEHAALDGVGLSTIASGPQEVARTKRLIARDPEEYLLVNVQPSGRSLAQQDGRTAALESGTMTVLDSSRPYRLQFAGAFSQVILRVPRTLLPARVAAGGTAVALDGRGPGRLVAEFLAGLARQQREDPEVAAALLPHAVGLLETALGWAARGTTPTSAALSRERIRRFVRQHLAGPALDAGAAGCGLSRRSVYRALAEGGESLTALTRRLRVARARRLLRDRPDLPVAAIAAQSGFGGAAQLHRAFAPSRARHRGPTGPTGPEGQPISSRTISRNRGGGGGCGLSTNAPAATS</sequence>
<accession>A0A9Y2MVA8</accession>
<evidence type="ECO:0000256" key="3">
    <source>
        <dbReference type="ARBA" id="ARBA00023163"/>
    </source>
</evidence>
<keyword evidence="7" id="KW-1185">Reference proteome</keyword>
<evidence type="ECO:0000256" key="1">
    <source>
        <dbReference type="ARBA" id="ARBA00023015"/>
    </source>
</evidence>
<proteinExistence type="predicted"/>
<dbReference type="AlphaFoldDB" id="A0A9Y2MVA8"/>
<evidence type="ECO:0000313" key="7">
    <source>
        <dbReference type="Proteomes" id="UP001236014"/>
    </source>
</evidence>
<keyword evidence="1" id="KW-0805">Transcription regulation</keyword>
<dbReference type="Pfam" id="PF12833">
    <property type="entry name" value="HTH_18"/>
    <property type="match status" value="1"/>
</dbReference>
<keyword evidence="3" id="KW-0804">Transcription</keyword>
<dbReference type="InterPro" id="IPR018060">
    <property type="entry name" value="HTH_AraC"/>
</dbReference>
<dbReference type="GO" id="GO:0043565">
    <property type="term" value="F:sequence-specific DNA binding"/>
    <property type="evidence" value="ECO:0007669"/>
    <property type="project" value="InterPro"/>
</dbReference>
<dbReference type="InterPro" id="IPR050204">
    <property type="entry name" value="AraC_XylS_family_regulators"/>
</dbReference>
<dbReference type="Proteomes" id="UP001236014">
    <property type="component" value="Chromosome"/>
</dbReference>
<dbReference type="EMBL" id="CP127294">
    <property type="protein sequence ID" value="WIX76542.1"/>
    <property type="molecule type" value="Genomic_DNA"/>
</dbReference>
<evidence type="ECO:0000256" key="2">
    <source>
        <dbReference type="ARBA" id="ARBA00023125"/>
    </source>
</evidence>
<name>A0A9Y2MVA8_9PSEU</name>
<reference evidence="6 7" key="1">
    <citation type="submission" date="2023-06" db="EMBL/GenBank/DDBJ databases">
        <authorList>
            <person name="Oyuntsetseg B."/>
            <person name="Kim S.B."/>
        </authorList>
    </citation>
    <scope>NUCLEOTIDE SEQUENCE [LARGE SCALE GENOMIC DNA]</scope>
    <source>
        <strain evidence="6 7">2-15</strain>
    </source>
</reference>
<dbReference type="RefSeq" id="WP_285967290.1">
    <property type="nucleotide sequence ID" value="NZ_CP127294.1"/>
</dbReference>
<feature type="compositionally biased region" description="Polar residues" evidence="4">
    <location>
        <begin position="329"/>
        <end position="338"/>
    </location>
</feature>